<gene>
    <name evidence="2" type="ORF">NYPRO_LOCUS17780</name>
</gene>
<comment type="caution">
    <text evidence="2">The sequence shown here is derived from an EMBL/GenBank/DDBJ whole genome shotgun (WGS) entry which is preliminary data.</text>
</comment>
<evidence type="ECO:0000313" key="3">
    <source>
        <dbReference type="Proteomes" id="UP000645828"/>
    </source>
</evidence>
<evidence type="ECO:0000256" key="1">
    <source>
        <dbReference type="SAM" id="MobiDB-lite"/>
    </source>
</evidence>
<sequence length="172" mass="19495">MTQGWVFLDTKTVVAVENILRRTLKVSFSRLKIAVLHNTSVIDRHFLSPESSFCEKHHVTSVHKQSFCENTDTGLELIRAQFPCQVQMARCIYTAEARGTEARPDLQADFKSKQSRLLVTWRNADFKSKQDTGASDGPGAPKDHPNKQNEEAIHMQNPGLFVPVFVRQLQCI</sequence>
<proteinExistence type="predicted"/>
<protein>
    <submittedName>
        <fullName evidence="2">(raccoon dog) hypothetical protein</fullName>
    </submittedName>
</protein>
<accession>A0A811Z5I1</accession>
<dbReference type="Proteomes" id="UP000645828">
    <property type="component" value="Unassembled WGS sequence"/>
</dbReference>
<keyword evidence="3" id="KW-1185">Reference proteome</keyword>
<dbReference type="AlphaFoldDB" id="A0A811Z5I1"/>
<organism evidence="2 3">
    <name type="scientific">Nyctereutes procyonoides</name>
    <name type="common">Raccoon dog</name>
    <name type="synonym">Canis procyonoides</name>
    <dbReference type="NCBI Taxonomy" id="34880"/>
    <lineage>
        <taxon>Eukaryota</taxon>
        <taxon>Metazoa</taxon>
        <taxon>Chordata</taxon>
        <taxon>Craniata</taxon>
        <taxon>Vertebrata</taxon>
        <taxon>Euteleostomi</taxon>
        <taxon>Mammalia</taxon>
        <taxon>Eutheria</taxon>
        <taxon>Laurasiatheria</taxon>
        <taxon>Carnivora</taxon>
        <taxon>Caniformia</taxon>
        <taxon>Canidae</taxon>
        <taxon>Nyctereutes</taxon>
    </lineage>
</organism>
<evidence type="ECO:0000313" key="2">
    <source>
        <dbReference type="EMBL" id="CAD7684987.1"/>
    </source>
</evidence>
<reference evidence="2" key="1">
    <citation type="submission" date="2020-12" db="EMBL/GenBank/DDBJ databases">
        <authorList>
            <consortium name="Molecular Ecology Group"/>
        </authorList>
    </citation>
    <scope>NUCLEOTIDE SEQUENCE</scope>
    <source>
        <strain evidence="2">TBG_1078</strain>
    </source>
</reference>
<name>A0A811Z5I1_NYCPR</name>
<dbReference type="EMBL" id="CAJHUB010000760">
    <property type="protein sequence ID" value="CAD7684987.1"/>
    <property type="molecule type" value="Genomic_DNA"/>
</dbReference>
<feature type="region of interest" description="Disordered" evidence="1">
    <location>
        <begin position="128"/>
        <end position="147"/>
    </location>
</feature>